<dbReference type="OrthoDB" id="267455at2"/>
<evidence type="ECO:0000256" key="5">
    <source>
        <dbReference type="ARBA" id="ARBA00022840"/>
    </source>
</evidence>
<evidence type="ECO:0000256" key="3">
    <source>
        <dbReference type="ARBA" id="ARBA00022741"/>
    </source>
</evidence>
<protein>
    <recommendedName>
        <fullName evidence="2">DNA repair protein RecN</fullName>
    </recommendedName>
    <alternativeName>
        <fullName evidence="7">Recombination protein N</fullName>
    </alternativeName>
</protein>
<organism evidence="9 10">
    <name type="scientific">Melghirimyces thermohalophilus</name>
    <dbReference type="NCBI Taxonomy" id="1236220"/>
    <lineage>
        <taxon>Bacteria</taxon>
        <taxon>Bacillati</taxon>
        <taxon>Bacillota</taxon>
        <taxon>Bacilli</taxon>
        <taxon>Bacillales</taxon>
        <taxon>Thermoactinomycetaceae</taxon>
        <taxon>Melghirimyces</taxon>
    </lineage>
</organism>
<dbReference type="PANTHER" id="PTHR11059:SF0">
    <property type="entry name" value="DNA REPAIR PROTEIN RECN"/>
    <property type="match status" value="1"/>
</dbReference>
<evidence type="ECO:0000313" key="10">
    <source>
        <dbReference type="Proteomes" id="UP000199387"/>
    </source>
</evidence>
<dbReference type="SUPFAM" id="SSF75712">
    <property type="entry name" value="Rad50 coiled-coil Zn hook"/>
    <property type="match status" value="1"/>
</dbReference>
<evidence type="ECO:0000259" key="8">
    <source>
        <dbReference type="Pfam" id="PF13175"/>
    </source>
</evidence>
<evidence type="ECO:0000256" key="1">
    <source>
        <dbReference type="ARBA" id="ARBA00009441"/>
    </source>
</evidence>
<dbReference type="InterPro" id="IPR041685">
    <property type="entry name" value="AAA_GajA/Old/RecF-like"/>
</dbReference>
<evidence type="ECO:0000256" key="6">
    <source>
        <dbReference type="ARBA" id="ARBA00023204"/>
    </source>
</evidence>
<keyword evidence="9" id="KW-0269">Exonuclease</keyword>
<dbReference type="GO" id="GO:0004527">
    <property type="term" value="F:exonuclease activity"/>
    <property type="evidence" value="ECO:0007669"/>
    <property type="project" value="UniProtKB-KW"/>
</dbReference>
<keyword evidence="6" id="KW-0234">DNA repair</keyword>
<keyword evidence="10" id="KW-1185">Reference proteome</keyword>
<proteinExistence type="inferred from homology"/>
<evidence type="ECO:0000313" key="9">
    <source>
        <dbReference type="EMBL" id="SDC13412.1"/>
    </source>
</evidence>
<dbReference type="Pfam" id="PF13175">
    <property type="entry name" value="AAA_15"/>
    <property type="match status" value="1"/>
</dbReference>
<name>A0A1G6J3H6_9BACL</name>
<dbReference type="InterPro" id="IPR004604">
    <property type="entry name" value="DNA_recomb/repair_RecN"/>
</dbReference>
<evidence type="ECO:0000256" key="7">
    <source>
        <dbReference type="ARBA" id="ARBA00033408"/>
    </source>
</evidence>
<dbReference type="GO" id="GO:0005524">
    <property type="term" value="F:ATP binding"/>
    <property type="evidence" value="ECO:0007669"/>
    <property type="project" value="UniProtKB-KW"/>
</dbReference>
<dbReference type="SUPFAM" id="SSF52540">
    <property type="entry name" value="P-loop containing nucleoside triphosphate hydrolases"/>
    <property type="match status" value="1"/>
</dbReference>
<dbReference type="GO" id="GO:0006281">
    <property type="term" value="P:DNA repair"/>
    <property type="evidence" value="ECO:0007669"/>
    <property type="project" value="UniProtKB-KW"/>
</dbReference>
<evidence type="ECO:0000256" key="4">
    <source>
        <dbReference type="ARBA" id="ARBA00022763"/>
    </source>
</evidence>
<dbReference type="STRING" id="1236220.SAMN04488112_103170"/>
<keyword evidence="3" id="KW-0547">Nucleotide-binding</keyword>
<accession>A0A1G6J3H6</accession>
<comment type="similarity">
    <text evidence="1">Belongs to the RecN family.</text>
</comment>
<dbReference type="RefSeq" id="WP_091566624.1">
    <property type="nucleotide sequence ID" value="NZ_FMZA01000003.1"/>
</dbReference>
<evidence type="ECO:0000256" key="2">
    <source>
        <dbReference type="ARBA" id="ARBA00021315"/>
    </source>
</evidence>
<sequence>MKKFDKLVIENFQSHTYTEVDFTEGFNVFVGPSDSGKSAILRALRWLLYNQPKGTDYIRAGKNRCRVSLTLSDGTVITRIRSASVNRYILQDPQGSEQVFEGFGSQVPEEVSRAHGMHMLKLSADWNLPAQFGSQLEGPFLLSETGSVKAKSIGRISGAHLIDMALQETGKDLRRTAVDLKYQTAEAERLKEELKPYEHLPQLIRDLDRSEAIEREAEGKHEKLQRVLALRERRTAVHQEKETVQERLNRLAGLEQVQDLLNRLESENLRYRQLERLRLSRRKLVRERTYWQNVLKASQHLNQVQHRLQELVIAKDRLSKLRTLHGHLANIRAETARYQRLQQQTEGIHQIDVSRLEEKEEMLKRLAGLQPRYMRVKLGKKEVNKVLQATERLPVQKVTRLEQMAERLAWLRKQAQKRADLRSRLEKGAVYLKNNAEQFDRLTEELVSHLRKLGRCPLCGSEIGSSVLEHLMEEYRGGVTGAAAGRED</sequence>
<keyword evidence="9" id="KW-0540">Nuclease</keyword>
<keyword evidence="9" id="KW-0378">Hydrolase</keyword>
<dbReference type="AlphaFoldDB" id="A0A1G6J3H6"/>
<reference evidence="9 10" key="1">
    <citation type="submission" date="2016-10" db="EMBL/GenBank/DDBJ databases">
        <authorList>
            <person name="de Groot N.N."/>
        </authorList>
    </citation>
    <scope>NUCLEOTIDE SEQUENCE [LARGE SCALE GENOMIC DNA]</scope>
    <source>
        <strain evidence="9 10">DSM 45514</strain>
    </source>
</reference>
<dbReference type="Gene3D" id="3.40.50.300">
    <property type="entry name" value="P-loop containing nucleotide triphosphate hydrolases"/>
    <property type="match status" value="1"/>
</dbReference>
<dbReference type="Proteomes" id="UP000199387">
    <property type="component" value="Unassembled WGS sequence"/>
</dbReference>
<dbReference type="InterPro" id="IPR027417">
    <property type="entry name" value="P-loop_NTPase"/>
</dbReference>
<keyword evidence="5" id="KW-0067">ATP-binding</keyword>
<dbReference type="PANTHER" id="PTHR11059">
    <property type="entry name" value="DNA REPAIR PROTEIN RECN"/>
    <property type="match status" value="1"/>
</dbReference>
<gene>
    <name evidence="9" type="ORF">SAMN04488112_103170</name>
</gene>
<keyword evidence="4" id="KW-0227">DNA damage</keyword>
<dbReference type="EMBL" id="FMZA01000003">
    <property type="protein sequence ID" value="SDC13412.1"/>
    <property type="molecule type" value="Genomic_DNA"/>
</dbReference>
<dbReference type="GO" id="GO:0006310">
    <property type="term" value="P:DNA recombination"/>
    <property type="evidence" value="ECO:0007669"/>
    <property type="project" value="InterPro"/>
</dbReference>
<feature type="domain" description="Endonuclease GajA/Old nuclease/RecF-like AAA" evidence="8">
    <location>
        <begin position="5"/>
        <end position="65"/>
    </location>
</feature>